<protein>
    <recommendedName>
        <fullName evidence="3">DUF3405 domain-containing protein</fullName>
    </recommendedName>
</protein>
<name>A0A4Q1KLZ7_9SPHN</name>
<gene>
    <name evidence="1" type="ORF">EQG66_03825</name>
</gene>
<dbReference type="EMBL" id="SBKP01000002">
    <property type="protein sequence ID" value="RXR30450.1"/>
    <property type="molecule type" value="Genomic_DNA"/>
</dbReference>
<reference evidence="2" key="1">
    <citation type="submission" date="2019-01" db="EMBL/GenBank/DDBJ databases">
        <title>Cytophagaceae bacterium strain CAR-16.</title>
        <authorList>
            <person name="Chen W.-M."/>
        </authorList>
    </citation>
    <scope>NUCLEOTIDE SEQUENCE [LARGE SCALE GENOMIC DNA]</scope>
    <source>
        <strain evidence="2">CHR27</strain>
    </source>
</reference>
<accession>A0A4Q1KLZ7</accession>
<evidence type="ECO:0000313" key="1">
    <source>
        <dbReference type="EMBL" id="RXR30450.1"/>
    </source>
</evidence>
<sequence length="291" mass="33589">MTAASNSNGCAAIQNSAIIVRATRWSEPLAHFIAELRAASGLPVFPALDSRYLAEGEETGAIRVDRDVLCQMGLYCPGNFAWRCGDYVYYLARRQHPEYSHIWLIEHDVRFSPARIHAFFESFAGVDVDFLSALFNSADPKWYWYNFALARDAKPYSCFFPVTRLSGRAIDSLQAKRQEHSRQWWRRILWPNDEIFVATTAHHAGLSIADINEYGDTLYDGEFFQYNKSFSAADYEGFLTQSGGPAMFHPVLYGEEYHQRVKRLAEHRNRKETGRRFTNRLKSCISRSQRW</sequence>
<evidence type="ECO:0000313" key="2">
    <source>
        <dbReference type="Proteomes" id="UP000290958"/>
    </source>
</evidence>
<keyword evidence="2" id="KW-1185">Reference proteome</keyword>
<evidence type="ECO:0008006" key="3">
    <source>
        <dbReference type="Google" id="ProtNLM"/>
    </source>
</evidence>
<dbReference type="AlphaFoldDB" id="A0A4Q1KLZ7"/>
<comment type="caution">
    <text evidence="1">The sequence shown here is derived from an EMBL/GenBank/DDBJ whole genome shotgun (WGS) entry which is preliminary data.</text>
</comment>
<dbReference type="Proteomes" id="UP000290958">
    <property type="component" value="Unassembled WGS sequence"/>
</dbReference>
<organism evidence="1 2">
    <name type="scientific">Sphingobium fluviale</name>
    <dbReference type="NCBI Taxonomy" id="2506423"/>
    <lineage>
        <taxon>Bacteria</taxon>
        <taxon>Pseudomonadati</taxon>
        <taxon>Pseudomonadota</taxon>
        <taxon>Alphaproteobacteria</taxon>
        <taxon>Sphingomonadales</taxon>
        <taxon>Sphingomonadaceae</taxon>
        <taxon>Sphingobium</taxon>
    </lineage>
</organism>
<proteinExistence type="predicted"/>
<dbReference type="RefSeq" id="WP_164975576.1">
    <property type="nucleotide sequence ID" value="NZ_SBKP01000002.1"/>
</dbReference>